<dbReference type="InterPro" id="IPR000640">
    <property type="entry name" value="EFG_V-like"/>
</dbReference>
<dbReference type="InterPro" id="IPR035647">
    <property type="entry name" value="EFG_III/V"/>
</dbReference>
<dbReference type="Gene3D" id="3.30.230.10">
    <property type="match status" value="1"/>
</dbReference>
<dbReference type="Gene3D" id="3.30.70.870">
    <property type="entry name" value="Elongation Factor G (Translational Gtpase), domain 3"/>
    <property type="match status" value="1"/>
</dbReference>
<evidence type="ECO:0000256" key="2">
    <source>
        <dbReference type="ARBA" id="ARBA00022490"/>
    </source>
</evidence>
<accession>A0AAV7ZEJ2</accession>
<dbReference type="GO" id="GO:0005525">
    <property type="term" value="F:GTP binding"/>
    <property type="evidence" value="ECO:0007669"/>
    <property type="project" value="UniProtKB-KW"/>
</dbReference>
<evidence type="ECO:0000256" key="1">
    <source>
        <dbReference type="ARBA" id="ARBA00004496"/>
    </source>
</evidence>
<comment type="caution">
    <text evidence="8">The sequence shown here is derived from an EMBL/GenBank/DDBJ whole genome shotgun (WGS) entry which is preliminary data.</text>
</comment>
<dbReference type="NCBIfam" id="TIGR00231">
    <property type="entry name" value="small_GTP"/>
    <property type="match status" value="1"/>
</dbReference>
<dbReference type="Proteomes" id="UP001146793">
    <property type="component" value="Unassembled WGS sequence"/>
</dbReference>
<dbReference type="FunFam" id="3.30.70.870:FF:000002">
    <property type="entry name" value="Translation elongation factor 2"/>
    <property type="match status" value="1"/>
</dbReference>
<dbReference type="InterPro" id="IPR009000">
    <property type="entry name" value="Transl_B-barrel_sf"/>
</dbReference>
<dbReference type="SMART" id="SM00838">
    <property type="entry name" value="EFG_C"/>
    <property type="match status" value="1"/>
</dbReference>
<keyword evidence="2" id="KW-0963">Cytoplasm</keyword>
<dbReference type="GO" id="GO:0003924">
    <property type="term" value="F:GTPase activity"/>
    <property type="evidence" value="ECO:0007669"/>
    <property type="project" value="InterPro"/>
</dbReference>
<dbReference type="SMART" id="SM00889">
    <property type="entry name" value="EFG_IV"/>
    <property type="match status" value="1"/>
</dbReference>
<dbReference type="Pfam" id="PF14492">
    <property type="entry name" value="EFG_III"/>
    <property type="match status" value="1"/>
</dbReference>
<dbReference type="GO" id="GO:0003746">
    <property type="term" value="F:translation elongation factor activity"/>
    <property type="evidence" value="ECO:0007669"/>
    <property type="project" value="UniProtKB-KW"/>
</dbReference>
<dbReference type="Pfam" id="PF00009">
    <property type="entry name" value="GTP_EFTU"/>
    <property type="match status" value="1"/>
</dbReference>
<dbReference type="InterPro" id="IPR041095">
    <property type="entry name" value="EFG_II"/>
</dbReference>
<keyword evidence="4 8" id="KW-0251">Elongation factor</keyword>
<dbReference type="SUPFAM" id="SSF52540">
    <property type="entry name" value="P-loop containing nucleoside triphosphate hydrolases"/>
    <property type="match status" value="1"/>
</dbReference>
<dbReference type="FunFam" id="3.90.1430.10:FF:000003">
    <property type="entry name" value="Elongation factor 2"/>
    <property type="match status" value="1"/>
</dbReference>
<dbReference type="FunFam" id="3.30.230.10:FF:000009">
    <property type="entry name" value="116 kDa U5 small nuclear ribonucleoprotein component"/>
    <property type="match status" value="1"/>
</dbReference>
<dbReference type="FunFam" id="3.40.50.300:FF:000058">
    <property type="entry name" value="Translation elongation factor 2"/>
    <property type="match status" value="1"/>
</dbReference>
<keyword evidence="3" id="KW-0547">Nucleotide-binding</keyword>
<evidence type="ECO:0000256" key="5">
    <source>
        <dbReference type="ARBA" id="ARBA00022917"/>
    </source>
</evidence>
<dbReference type="Gene3D" id="3.30.70.240">
    <property type="match status" value="1"/>
</dbReference>
<dbReference type="PANTHER" id="PTHR42908">
    <property type="entry name" value="TRANSLATION ELONGATION FACTOR-RELATED"/>
    <property type="match status" value="1"/>
</dbReference>
<dbReference type="Gene3D" id="2.40.30.10">
    <property type="entry name" value="Translation factors"/>
    <property type="match status" value="1"/>
</dbReference>
<evidence type="ECO:0000259" key="7">
    <source>
        <dbReference type="PROSITE" id="PS51722"/>
    </source>
</evidence>
<dbReference type="PROSITE" id="PS51722">
    <property type="entry name" value="G_TR_2"/>
    <property type="match status" value="1"/>
</dbReference>
<dbReference type="GO" id="GO:0043022">
    <property type="term" value="F:ribosome binding"/>
    <property type="evidence" value="ECO:0007669"/>
    <property type="project" value="TreeGrafter"/>
</dbReference>
<reference evidence="8" key="1">
    <citation type="submission" date="2022-08" db="EMBL/GenBank/DDBJ databases">
        <title>Novel sulphate-reducing endosymbionts in the free-living metamonad Anaeramoeba.</title>
        <authorList>
            <person name="Jerlstrom-Hultqvist J."/>
            <person name="Cepicka I."/>
            <person name="Gallot-Lavallee L."/>
            <person name="Salas-Leiva D."/>
            <person name="Curtis B.A."/>
            <person name="Zahonova K."/>
            <person name="Pipaliya S."/>
            <person name="Dacks J."/>
            <person name="Roger A.J."/>
        </authorList>
    </citation>
    <scope>NUCLEOTIDE SEQUENCE</scope>
    <source>
        <strain evidence="8">Busselton2</strain>
    </source>
</reference>
<dbReference type="SUPFAM" id="SSF54211">
    <property type="entry name" value="Ribosomal protein S5 domain 2-like"/>
    <property type="match status" value="1"/>
</dbReference>
<dbReference type="SUPFAM" id="SSF50447">
    <property type="entry name" value="Translation proteins"/>
    <property type="match status" value="1"/>
</dbReference>
<keyword evidence="6" id="KW-0342">GTP-binding</keyword>
<evidence type="ECO:0000313" key="8">
    <source>
        <dbReference type="EMBL" id="KAJ3440384.1"/>
    </source>
</evidence>
<dbReference type="CDD" id="cd16261">
    <property type="entry name" value="EF2_snRNP_III"/>
    <property type="match status" value="1"/>
</dbReference>
<dbReference type="GO" id="GO:0005829">
    <property type="term" value="C:cytosol"/>
    <property type="evidence" value="ECO:0007669"/>
    <property type="project" value="TreeGrafter"/>
</dbReference>
<dbReference type="InterPro" id="IPR027417">
    <property type="entry name" value="P-loop_NTPase"/>
</dbReference>
<dbReference type="Pfam" id="PF03764">
    <property type="entry name" value="EFG_IV"/>
    <property type="match status" value="1"/>
</dbReference>
<dbReference type="Pfam" id="PF00679">
    <property type="entry name" value="EFG_C"/>
    <property type="match status" value="1"/>
</dbReference>
<name>A0AAV7ZEJ2_9EUKA</name>
<keyword evidence="5" id="KW-0648">Protein biosynthesis</keyword>
<dbReference type="InterPro" id="IPR005517">
    <property type="entry name" value="Transl_elong_EFG/EF2_IV"/>
</dbReference>
<dbReference type="SUPFAM" id="SSF54980">
    <property type="entry name" value="EF-G C-terminal domain-like"/>
    <property type="match status" value="2"/>
</dbReference>
<dbReference type="Gene3D" id="3.40.50.300">
    <property type="entry name" value="P-loop containing nucleotide triphosphate hydrolases"/>
    <property type="match status" value="1"/>
</dbReference>
<evidence type="ECO:0000313" key="9">
    <source>
        <dbReference type="Proteomes" id="UP001146793"/>
    </source>
</evidence>
<dbReference type="CDD" id="cd01681">
    <property type="entry name" value="aeEF2_snRNP_like_IV"/>
    <property type="match status" value="1"/>
</dbReference>
<dbReference type="PRINTS" id="PR00315">
    <property type="entry name" value="ELONGATNFCT"/>
</dbReference>
<dbReference type="PANTHER" id="PTHR42908:SF10">
    <property type="entry name" value="EUKARYOTIC TRANSLATION ELONGATION FACTOR 2"/>
    <property type="match status" value="1"/>
</dbReference>
<dbReference type="FunFam" id="2.40.30.10:FF:000010">
    <property type="entry name" value="Translation elongation factor 2"/>
    <property type="match status" value="1"/>
</dbReference>
<gene>
    <name evidence="8" type="ORF">M0812_14051</name>
</gene>
<protein>
    <submittedName>
        <fullName evidence="8">Eukaryotic translation elongation factor 2a tandem duplicate 1-related</fullName>
    </submittedName>
</protein>
<dbReference type="Gene3D" id="3.90.1430.10">
    <property type="entry name" value="Yeast translation eEF2 (G' domain)"/>
    <property type="match status" value="1"/>
</dbReference>
<dbReference type="InterPro" id="IPR004161">
    <property type="entry name" value="EFTu-like_2"/>
</dbReference>
<dbReference type="Pfam" id="PF03144">
    <property type="entry name" value="GTP_EFTU_D2"/>
    <property type="match status" value="1"/>
</dbReference>
<proteinExistence type="predicted"/>
<evidence type="ECO:0000256" key="4">
    <source>
        <dbReference type="ARBA" id="ARBA00022768"/>
    </source>
</evidence>
<dbReference type="AlphaFoldDB" id="A0AAV7ZEJ2"/>
<dbReference type="GO" id="GO:1990904">
    <property type="term" value="C:ribonucleoprotein complex"/>
    <property type="evidence" value="ECO:0007669"/>
    <property type="project" value="TreeGrafter"/>
</dbReference>
<evidence type="ECO:0000256" key="3">
    <source>
        <dbReference type="ARBA" id="ARBA00022741"/>
    </source>
</evidence>
<comment type="subcellular location">
    <subcellularLocation>
        <location evidence="1">Cytoplasm</location>
    </subcellularLocation>
</comment>
<dbReference type="InterPro" id="IPR020568">
    <property type="entry name" value="Ribosomal_Su5_D2-typ_SF"/>
</dbReference>
<dbReference type="EMBL" id="JANTQA010000030">
    <property type="protein sequence ID" value="KAJ3440384.1"/>
    <property type="molecule type" value="Genomic_DNA"/>
</dbReference>
<sequence>MNYTVEQMRETMDKKTNIRNISVVGQVDHGKSTVIDYLIAKTGIFSIEKAGKARFTDTRKDEQDRCLTVKSTAASLYFNIDDEDKIPQDADGKGFLVNLLDTPGHVDFSSEVGSALRITDGALVIVDCVEGVCIHTETILREALAERIKPVLMINKVDLAFTQLQLEPEEIYQIFAKEIETANVVIATYEDELLGDVTVNPEEGTVVFGSGLQGWGFTLNHFAKLYASKFDLNPKKLVAKLWGDNFWDPKIKKWVKSCKGEGGSTLQRGFCQFVLDPIYQLFKVIMSGDQEKLLKVIQNVGVKLEGTEKEETGLALLKTVLRKFLPIADALLEIIVLHLPSPQTAQKYRVQNLYEGSLEDECAKGIANCDPNAPLMMYVSKMVPTSDKGRFYTLGRVFSGTIQTGKKVRIMGPDYAPGKKQDLFVKSIQRVVVMIGRYVEMLPDCPCGNIISLLGIDRFLVKTGTISTSEDAYKIKDMKFSVSPLVRVAVEPKNTYDLPKLVEGLKRLSKSDQGVECTVAETGEHIVAGVGELHLEICLKDLEQFYCNGAALLKTYPVVSYRETVTEESPEICLSMSPNKHNRLFAKAEPLHIDLTSEIESGKIVTNFDKIACAKHLSETYDWDLGSAKGIWGFGPESVGPNILVDRTKGAKYLDEIKDSVIAAFQWTTREGFLCEEKMRGVRLNLLDAIIHTDAIHRGGGQIIPTARRVFRESQLTAKPTLMEPIYVCEIQFPKEDINNIENIIKRRSGEVFLNKKSIACNQTQIITAYLPIIESFGLNHELQSKTNGKAFSQMIFDHWTAIPGKISDENSQLVQIIKATRKRKGLREKFLN</sequence>
<organism evidence="8 9">
    <name type="scientific">Anaeramoeba flamelloides</name>
    <dbReference type="NCBI Taxonomy" id="1746091"/>
    <lineage>
        <taxon>Eukaryota</taxon>
        <taxon>Metamonada</taxon>
        <taxon>Anaeramoebidae</taxon>
        <taxon>Anaeramoeba</taxon>
    </lineage>
</organism>
<dbReference type="InterPro" id="IPR000795">
    <property type="entry name" value="T_Tr_GTP-bd_dom"/>
</dbReference>
<evidence type="ECO:0000256" key="6">
    <source>
        <dbReference type="ARBA" id="ARBA00023134"/>
    </source>
</evidence>
<feature type="domain" description="Tr-type G" evidence="7">
    <location>
        <begin position="16"/>
        <end position="235"/>
    </location>
</feature>
<dbReference type="InterPro" id="IPR005225">
    <property type="entry name" value="Small_GTP-bd"/>
</dbReference>
<dbReference type="InterPro" id="IPR014721">
    <property type="entry name" value="Ribsml_uS5_D2-typ_fold_subgr"/>
</dbReference>